<dbReference type="GO" id="GO:0005615">
    <property type="term" value="C:extracellular space"/>
    <property type="evidence" value="ECO:0007669"/>
    <property type="project" value="TreeGrafter"/>
</dbReference>
<evidence type="ECO:0000313" key="7">
    <source>
        <dbReference type="Proteomes" id="UP000230750"/>
    </source>
</evidence>
<dbReference type="Pfam" id="PF00386">
    <property type="entry name" value="C1q"/>
    <property type="match status" value="1"/>
</dbReference>
<proteinExistence type="predicted"/>
<dbReference type="SUPFAM" id="SSF49842">
    <property type="entry name" value="TNF-like"/>
    <property type="match status" value="1"/>
</dbReference>
<dbReference type="PANTHER" id="PTHR22923">
    <property type="entry name" value="CEREBELLIN-RELATED"/>
    <property type="match status" value="1"/>
</dbReference>
<dbReference type="InterPro" id="IPR008983">
    <property type="entry name" value="Tumour_necrosis_fac-like_dom"/>
</dbReference>
<keyword evidence="7" id="KW-1185">Reference proteome</keyword>
<sequence length="356" mass="40633">MMVMLSKFERFFGSLYAESPDAFDPTAAVDVRMSKLNSYLGNREAELLALRPAPTTIVDDETVNQELLGNALYEMEEQRSNFDKKLRKLEDRLARATRRDANNPVHQAGQDQSQEKHMVTTPDDTVSNNKKNKANENSCNCRNKRSIEDQSSSASLSSDEITERLDRLENLMVLQLLPILNETLDESTFRGLSSPTDALYTLAQMEEIEEEISALRANRPDSKKVAFSAARTTHMFGEHFRQILEFDHVFLNKGGHFNEENSTFICGVPGFYFVTFTIRSLDGYVLGALLMKNEDHVVSIFTDADERNTQETQSVIVHLEKGDHLFIMHPPSERFAVHSDRYRYTTFSAFLIFKGY</sequence>
<feature type="domain" description="C1q" evidence="5">
    <location>
        <begin position="220"/>
        <end position="356"/>
    </location>
</feature>
<name>A0A2G8JBF2_STIJA</name>
<keyword evidence="2" id="KW-0964">Secreted</keyword>
<dbReference type="InterPro" id="IPR050822">
    <property type="entry name" value="Cerebellin_Synaptic_Org"/>
</dbReference>
<feature type="region of interest" description="Disordered" evidence="4">
    <location>
        <begin position="95"/>
        <end position="159"/>
    </location>
</feature>
<evidence type="ECO:0000256" key="2">
    <source>
        <dbReference type="ARBA" id="ARBA00022525"/>
    </source>
</evidence>
<dbReference type="Gene3D" id="2.60.120.40">
    <property type="match status" value="1"/>
</dbReference>
<comment type="subcellular location">
    <subcellularLocation>
        <location evidence="1">Secreted</location>
    </subcellularLocation>
</comment>
<dbReference type="PRINTS" id="PR00007">
    <property type="entry name" value="COMPLEMNTC1Q"/>
</dbReference>
<accession>A0A2G8JBF2</accession>
<evidence type="ECO:0000256" key="1">
    <source>
        <dbReference type="ARBA" id="ARBA00004613"/>
    </source>
</evidence>
<gene>
    <name evidence="6" type="ORF">BSL78_30115</name>
</gene>
<dbReference type="OrthoDB" id="6138508at2759"/>
<dbReference type="PANTHER" id="PTHR22923:SF62">
    <property type="entry name" value="CVP18"/>
    <property type="match status" value="1"/>
</dbReference>
<evidence type="ECO:0000259" key="5">
    <source>
        <dbReference type="PROSITE" id="PS50871"/>
    </source>
</evidence>
<organism evidence="6 7">
    <name type="scientific">Stichopus japonicus</name>
    <name type="common">Sea cucumber</name>
    <dbReference type="NCBI Taxonomy" id="307972"/>
    <lineage>
        <taxon>Eukaryota</taxon>
        <taxon>Metazoa</taxon>
        <taxon>Echinodermata</taxon>
        <taxon>Eleutherozoa</taxon>
        <taxon>Echinozoa</taxon>
        <taxon>Holothuroidea</taxon>
        <taxon>Aspidochirotacea</taxon>
        <taxon>Aspidochirotida</taxon>
        <taxon>Stichopodidae</taxon>
        <taxon>Apostichopus</taxon>
    </lineage>
</organism>
<keyword evidence="3" id="KW-0732">Signal</keyword>
<dbReference type="SMART" id="SM00110">
    <property type="entry name" value="C1Q"/>
    <property type="match status" value="1"/>
</dbReference>
<dbReference type="PROSITE" id="PS50871">
    <property type="entry name" value="C1Q"/>
    <property type="match status" value="1"/>
</dbReference>
<dbReference type="InterPro" id="IPR001073">
    <property type="entry name" value="C1q_dom"/>
</dbReference>
<dbReference type="Proteomes" id="UP000230750">
    <property type="component" value="Unassembled WGS sequence"/>
</dbReference>
<reference evidence="6 7" key="1">
    <citation type="journal article" date="2017" name="PLoS Biol.">
        <title>The sea cucumber genome provides insights into morphological evolution and visceral regeneration.</title>
        <authorList>
            <person name="Zhang X."/>
            <person name="Sun L."/>
            <person name="Yuan J."/>
            <person name="Sun Y."/>
            <person name="Gao Y."/>
            <person name="Zhang L."/>
            <person name="Li S."/>
            <person name="Dai H."/>
            <person name="Hamel J.F."/>
            <person name="Liu C."/>
            <person name="Yu Y."/>
            <person name="Liu S."/>
            <person name="Lin W."/>
            <person name="Guo K."/>
            <person name="Jin S."/>
            <person name="Xu P."/>
            <person name="Storey K.B."/>
            <person name="Huan P."/>
            <person name="Zhang T."/>
            <person name="Zhou Y."/>
            <person name="Zhang J."/>
            <person name="Lin C."/>
            <person name="Li X."/>
            <person name="Xing L."/>
            <person name="Huo D."/>
            <person name="Sun M."/>
            <person name="Wang L."/>
            <person name="Mercier A."/>
            <person name="Li F."/>
            <person name="Yang H."/>
            <person name="Xiang J."/>
        </authorList>
    </citation>
    <scope>NUCLEOTIDE SEQUENCE [LARGE SCALE GENOMIC DNA]</scope>
    <source>
        <strain evidence="6">Shaxun</strain>
        <tissue evidence="6">Muscle</tissue>
    </source>
</reference>
<dbReference type="AlphaFoldDB" id="A0A2G8JBF2"/>
<dbReference type="STRING" id="307972.A0A2G8JBF2"/>
<dbReference type="EMBL" id="MRZV01002758">
    <property type="protein sequence ID" value="PIK33071.1"/>
    <property type="molecule type" value="Genomic_DNA"/>
</dbReference>
<evidence type="ECO:0000313" key="6">
    <source>
        <dbReference type="EMBL" id="PIK33071.1"/>
    </source>
</evidence>
<evidence type="ECO:0000256" key="4">
    <source>
        <dbReference type="SAM" id="MobiDB-lite"/>
    </source>
</evidence>
<protein>
    <recommendedName>
        <fullName evidence="5">C1q domain-containing protein</fullName>
    </recommendedName>
</protein>
<comment type="caution">
    <text evidence="6">The sequence shown here is derived from an EMBL/GenBank/DDBJ whole genome shotgun (WGS) entry which is preliminary data.</text>
</comment>
<evidence type="ECO:0000256" key="3">
    <source>
        <dbReference type="ARBA" id="ARBA00022729"/>
    </source>
</evidence>